<evidence type="ECO:0000313" key="1">
    <source>
        <dbReference type="EMBL" id="MCK9688909.1"/>
    </source>
</evidence>
<dbReference type="AlphaFoldDB" id="A0A9X2C3W6"/>
<proteinExistence type="predicted"/>
<name>A0A9X2C3W6_9BURK</name>
<gene>
    <name evidence="1" type="ORF">LPC04_24605</name>
</gene>
<sequence>MASRRSIQQFESGLDELVSYRDRSQPQRGPHGLDEAAKRKWANCDLYEVWHLVALHSGVDPDSLGTSPEAAICALRHSEIGDALQRLIGGPAKDRPIDCLKRNLRDALRALRDGEMKPLIASEYLGPDTLVDMHSFLEWSRQVALAKAGPWISRDGDVSSPDEWRAAFPRRTPMLEHLHAVASHFAGRYWEGTRTSVPSHQEVMKYAVEKLHLSSTLTPAMRTALGRLPCLVQRHTVARETPTNAVITGRRT</sequence>
<dbReference type="RefSeq" id="WP_275684960.1">
    <property type="nucleotide sequence ID" value="NZ_JAJLJH010000011.1"/>
</dbReference>
<protein>
    <submittedName>
        <fullName evidence="1">Uncharacterized protein</fullName>
    </submittedName>
</protein>
<keyword evidence="2" id="KW-1185">Reference proteome</keyword>
<accession>A0A9X2C3W6</accession>
<organism evidence="1 2">
    <name type="scientific">Scleromatobacter humisilvae</name>
    <dbReference type="NCBI Taxonomy" id="2897159"/>
    <lineage>
        <taxon>Bacteria</taxon>
        <taxon>Pseudomonadati</taxon>
        <taxon>Pseudomonadota</taxon>
        <taxon>Betaproteobacteria</taxon>
        <taxon>Burkholderiales</taxon>
        <taxon>Sphaerotilaceae</taxon>
        <taxon>Scleromatobacter</taxon>
    </lineage>
</organism>
<evidence type="ECO:0000313" key="2">
    <source>
        <dbReference type="Proteomes" id="UP001139353"/>
    </source>
</evidence>
<dbReference type="EMBL" id="JAJLJH010000011">
    <property type="protein sequence ID" value="MCK9688909.1"/>
    <property type="molecule type" value="Genomic_DNA"/>
</dbReference>
<comment type="caution">
    <text evidence="1">The sequence shown here is derived from an EMBL/GenBank/DDBJ whole genome shotgun (WGS) entry which is preliminary data.</text>
</comment>
<dbReference type="Proteomes" id="UP001139353">
    <property type="component" value="Unassembled WGS sequence"/>
</dbReference>
<reference evidence="1" key="1">
    <citation type="submission" date="2021-11" db="EMBL/GenBank/DDBJ databases">
        <title>BS-T2-15 a new species belonging to the Comamonadaceae family isolated from the soil of a French oak forest.</title>
        <authorList>
            <person name="Mieszkin S."/>
            <person name="Alain K."/>
        </authorList>
    </citation>
    <scope>NUCLEOTIDE SEQUENCE</scope>
    <source>
        <strain evidence="1">BS-T2-15</strain>
    </source>
</reference>